<dbReference type="SUPFAM" id="SSF75620">
    <property type="entry name" value="Release factor"/>
    <property type="match status" value="1"/>
</dbReference>
<protein>
    <submittedName>
        <fullName evidence="3">Aminoacyl-tRNA hydrolase</fullName>
    </submittedName>
</protein>
<proteinExistence type="inferred from homology"/>
<dbReference type="PANTHER" id="PTHR47814">
    <property type="entry name" value="PEPTIDYL-TRNA HYDROLASE ARFB"/>
    <property type="match status" value="1"/>
</dbReference>
<dbReference type="InterPro" id="IPR045853">
    <property type="entry name" value="Pep_chain_release_fac_I_sf"/>
</dbReference>
<dbReference type="GO" id="GO:0072344">
    <property type="term" value="P:rescue of stalled ribosome"/>
    <property type="evidence" value="ECO:0007669"/>
    <property type="project" value="TreeGrafter"/>
</dbReference>
<dbReference type="EMBL" id="AP019514">
    <property type="protein sequence ID" value="BBI63318.1"/>
    <property type="molecule type" value="Genomic_DNA"/>
</dbReference>
<evidence type="ECO:0000313" key="3">
    <source>
        <dbReference type="EMBL" id="BBI63318.1"/>
    </source>
</evidence>
<dbReference type="Pfam" id="PF00472">
    <property type="entry name" value="RF-1"/>
    <property type="match status" value="1"/>
</dbReference>
<dbReference type="InterPro" id="IPR000352">
    <property type="entry name" value="Pep_chain_release_fac_I"/>
</dbReference>
<dbReference type="GO" id="GO:0004045">
    <property type="term" value="F:peptidyl-tRNA hydrolase activity"/>
    <property type="evidence" value="ECO:0007669"/>
    <property type="project" value="TreeGrafter"/>
</dbReference>
<dbReference type="KEGG" id="hsr:HSBAA_46240"/>
<organism evidence="3 4">
    <name type="scientific">Vreelandella sulfidaeris</name>
    <dbReference type="NCBI Taxonomy" id="115553"/>
    <lineage>
        <taxon>Bacteria</taxon>
        <taxon>Pseudomonadati</taxon>
        <taxon>Pseudomonadota</taxon>
        <taxon>Gammaproteobacteria</taxon>
        <taxon>Oceanospirillales</taxon>
        <taxon>Halomonadaceae</taxon>
        <taxon>Vreelandella</taxon>
    </lineage>
</organism>
<evidence type="ECO:0000313" key="4">
    <source>
        <dbReference type="Proteomes" id="UP000320231"/>
    </source>
</evidence>
<accession>A0A455UG93</accession>
<dbReference type="GO" id="GO:0003747">
    <property type="term" value="F:translation release factor activity"/>
    <property type="evidence" value="ECO:0007669"/>
    <property type="project" value="InterPro"/>
</dbReference>
<dbReference type="Gene3D" id="3.30.160.20">
    <property type="match status" value="1"/>
</dbReference>
<feature type="domain" description="Prokaryotic-type class I peptide chain release factors" evidence="2">
    <location>
        <begin position="21"/>
        <end position="37"/>
    </location>
</feature>
<evidence type="ECO:0000256" key="1">
    <source>
        <dbReference type="ARBA" id="ARBA00010835"/>
    </source>
</evidence>
<dbReference type="PANTHER" id="PTHR47814:SF1">
    <property type="entry name" value="PEPTIDYL-TRNA HYDROLASE ARFB"/>
    <property type="match status" value="1"/>
</dbReference>
<dbReference type="PROSITE" id="PS00745">
    <property type="entry name" value="RF_PROK_I"/>
    <property type="match status" value="1"/>
</dbReference>
<comment type="similarity">
    <text evidence="1">Belongs to the prokaryotic/mitochondrial release factor family.</text>
</comment>
<reference evidence="3 4" key="1">
    <citation type="journal article" date="2019" name="Microbiol. Resour. Announc.">
        <title>Complete Genome Sequence of Halomonas sulfidaeris Strain Esulfide1 Isolated from a Metal Sulfide Rock at a Depth of 2,200 Meters, Obtained Using Nanopore Sequencing.</title>
        <authorList>
            <person name="Saito M."/>
            <person name="Nishigata A."/>
            <person name="Galipon J."/>
            <person name="Arakawa K."/>
        </authorList>
    </citation>
    <scope>NUCLEOTIDE SEQUENCE [LARGE SCALE GENOMIC DNA]</scope>
    <source>
        <strain evidence="3 4">ATCC BAA-803</strain>
    </source>
</reference>
<sequence>MLTISSNVTLADWEIDISQIRAQGAGGQNVNKVASAVHLRFDILSSTLPSHYKERLMALSDQRISKEGVVIIKAQSHRKLELNKEDALERLKELIQSATRQQRYAAPPSPPRAHSVVASITKHVKAKLNHFAARCRPLDDYTF</sequence>
<dbReference type="Proteomes" id="UP000320231">
    <property type="component" value="Chromosome"/>
</dbReference>
<keyword evidence="3" id="KW-0378">Hydrolase</keyword>
<dbReference type="GO" id="GO:0043022">
    <property type="term" value="F:ribosome binding"/>
    <property type="evidence" value="ECO:0007669"/>
    <property type="project" value="TreeGrafter"/>
</dbReference>
<evidence type="ECO:0000259" key="2">
    <source>
        <dbReference type="PROSITE" id="PS00745"/>
    </source>
</evidence>
<dbReference type="NCBIfam" id="NF006718">
    <property type="entry name" value="PRK09256.1"/>
    <property type="match status" value="1"/>
</dbReference>
<dbReference type="AlphaFoldDB" id="A0A455UG93"/>
<gene>
    <name evidence="3" type="primary">yaeJ</name>
    <name evidence="3" type="ORF">HSBAA_46240</name>
</gene>
<name>A0A455UG93_9GAMM</name>